<feature type="chain" id="PRO_5004808024" description="Aminotransferase-like plant mobile domain-containing protein" evidence="1">
    <location>
        <begin position="27"/>
        <end position="211"/>
    </location>
</feature>
<accession>W1PGQ2</accession>
<dbReference type="InterPro" id="IPR019557">
    <property type="entry name" value="AminoTfrase-like_pln_mobile"/>
</dbReference>
<dbReference type="PANTHER" id="PTHR46033">
    <property type="entry name" value="PROTEIN MAIN-LIKE 2"/>
    <property type="match status" value="1"/>
</dbReference>
<evidence type="ECO:0000259" key="2">
    <source>
        <dbReference type="Pfam" id="PF10536"/>
    </source>
</evidence>
<feature type="domain" description="Aminotransferase-like plant mobile" evidence="2">
    <location>
        <begin position="23"/>
        <end position="140"/>
    </location>
</feature>
<name>W1PGQ2_AMBTC</name>
<proteinExistence type="predicted"/>
<dbReference type="Gramene" id="ERN06816">
    <property type="protein sequence ID" value="ERN06816"/>
    <property type="gene ID" value="AMTR_s00005p00212150"/>
</dbReference>
<evidence type="ECO:0000313" key="4">
    <source>
        <dbReference type="Proteomes" id="UP000017836"/>
    </source>
</evidence>
<feature type="signal peptide" evidence="1">
    <location>
        <begin position="1"/>
        <end position="26"/>
    </location>
</feature>
<dbReference type="Pfam" id="PF10536">
    <property type="entry name" value="PMD"/>
    <property type="match status" value="1"/>
</dbReference>
<dbReference type="InterPro" id="IPR044824">
    <property type="entry name" value="MAIN-like"/>
</dbReference>
<sequence length="211" mass="24757">MEVAGQYAWRAAVLAFLFQGLPKVIWTPYDDYPNLGEQTEEDRDYGLIVCQIALCRTYLICRHICEGYMSDRVLRQLELHQRILADSLQCERRERRGKRSDNLVDELGAEIDTWTNKLDYICQADEDMFNGKPTQEYLKWDINHAAERVHDGYNLRNWDLVGEALELLKIYDPEVAREDDASEELELDDEMDDNVLPVWLPSRRDKEPSNI</sequence>
<reference evidence="4" key="1">
    <citation type="journal article" date="2013" name="Science">
        <title>The Amborella genome and the evolution of flowering plants.</title>
        <authorList>
            <consortium name="Amborella Genome Project"/>
        </authorList>
    </citation>
    <scope>NUCLEOTIDE SEQUENCE [LARGE SCALE GENOMIC DNA]</scope>
</reference>
<dbReference type="PANTHER" id="PTHR46033:SF1">
    <property type="entry name" value="PROTEIN MAIN-LIKE 2"/>
    <property type="match status" value="1"/>
</dbReference>
<evidence type="ECO:0000256" key="1">
    <source>
        <dbReference type="SAM" id="SignalP"/>
    </source>
</evidence>
<dbReference type="HOGENOM" id="CLU_099205_0_0_1"/>
<keyword evidence="4" id="KW-1185">Reference proteome</keyword>
<gene>
    <name evidence="3" type="ORF">AMTR_s00005p00212150</name>
</gene>
<dbReference type="GO" id="GO:0010073">
    <property type="term" value="P:meristem maintenance"/>
    <property type="evidence" value="ECO:0007669"/>
    <property type="project" value="InterPro"/>
</dbReference>
<keyword evidence="1" id="KW-0732">Signal</keyword>
<dbReference type="AlphaFoldDB" id="W1PGQ2"/>
<evidence type="ECO:0000313" key="3">
    <source>
        <dbReference type="EMBL" id="ERN06816.1"/>
    </source>
</evidence>
<organism evidence="3 4">
    <name type="scientific">Amborella trichopoda</name>
    <dbReference type="NCBI Taxonomy" id="13333"/>
    <lineage>
        <taxon>Eukaryota</taxon>
        <taxon>Viridiplantae</taxon>
        <taxon>Streptophyta</taxon>
        <taxon>Embryophyta</taxon>
        <taxon>Tracheophyta</taxon>
        <taxon>Spermatophyta</taxon>
        <taxon>Magnoliopsida</taxon>
        <taxon>Amborellales</taxon>
        <taxon>Amborellaceae</taxon>
        <taxon>Amborella</taxon>
    </lineage>
</organism>
<dbReference type="Proteomes" id="UP000017836">
    <property type="component" value="Unassembled WGS sequence"/>
</dbReference>
<dbReference type="EMBL" id="KI393866">
    <property type="protein sequence ID" value="ERN06816.1"/>
    <property type="molecule type" value="Genomic_DNA"/>
</dbReference>
<protein>
    <recommendedName>
        <fullName evidence="2">Aminotransferase-like plant mobile domain-containing protein</fullName>
    </recommendedName>
</protein>